<reference evidence="3" key="1">
    <citation type="submission" date="2016-11" db="EMBL/GenBank/DDBJ databases">
        <authorList>
            <person name="Schniete J.K."/>
            <person name="Salih T."/>
            <person name="Algora Gallardo L."/>
            <person name="Martinez Fernandez S."/>
            <person name="Herron P.R."/>
        </authorList>
    </citation>
    <scope>NUCLEOTIDE SEQUENCE [LARGE SCALE GENOMIC DNA]</scope>
    <source>
        <strain evidence="3">DSM 41896</strain>
    </source>
</reference>
<evidence type="ECO:0000256" key="1">
    <source>
        <dbReference type="SAM" id="Phobius"/>
    </source>
</evidence>
<feature type="transmembrane region" description="Helical" evidence="1">
    <location>
        <begin position="12"/>
        <end position="31"/>
    </location>
</feature>
<dbReference type="AlphaFoldDB" id="A0A1V6MYF1"/>
<comment type="caution">
    <text evidence="2">The sequence shown here is derived from an EMBL/GenBank/DDBJ whole genome shotgun (WGS) entry which is preliminary data.</text>
</comment>
<dbReference type="EMBL" id="MPOH02000005">
    <property type="protein sequence ID" value="OQD57385.1"/>
    <property type="molecule type" value="Genomic_DNA"/>
</dbReference>
<evidence type="ECO:0000313" key="3">
    <source>
        <dbReference type="Proteomes" id="UP000184286"/>
    </source>
</evidence>
<protein>
    <submittedName>
        <fullName evidence="2">Uncharacterized protein</fullName>
    </submittedName>
</protein>
<sequence>MERVNAYLGKHLWLQFVLSILCASALVMLLYPGHSALSVVLRTALISISGIVVVLIGRSRERRAAGGSTNSLVSLDRKLRKGEVPVDPSEREAMRALVTQRLHRTRHRVAALVLLAVLFCAVTVLTALTSGLRQTIGFALLTGIFLVWIIGNGNLQHRRLRVMQAALDGDSTSARAQRNGNQQGGSA</sequence>
<keyword evidence="1" id="KW-1133">Transmembrane helix</keyword>
<keyword evidence="1" id="KW-0812">Transmembrane</keyword>
<evidence type="ECO:0000313" key="2">
    <source>
        <dbReference type="EMBL" id="OQD57385.1"/>
    </source>
</evidence>
<dbReference type="Proteomes" id="UP000184286">
    <property type="component" value="Unassembled WGS sequence"/>
</dbReference>
<keyword evidence="1" id="KW-0472">Membrane</keyword>
<organism evidence="2 3">
    <name type="scientific">Streptomyces phaeoluteigriseus</name>
    <dbReference type="NCBI Taxonomy" id="114686"/>
    <lineage>
        <taxon>Bacteria</taxon>
        <taxon>Bacillati</taxon>
        <taxon>Actinomycetota</taxon>
        <taxon>Actinomycetes</taxon>
        <taxon>Kitasatosporales</taxon>
        <taxon>Streptomycetaceae</taxon>
        <taxon>Streptomyces</taxon>
        <taxon>Streptomyces aurantiacus group</taxon>
    </lineage>
</organism>
<feature type="transmembrane region" description="Helical" evidence="1">
    <location>
        <begin position="37"/>
        <end position="56"/>
    </location>
</feature>
<name>A0A1V6MYF1_9ACTN</name>
<feature type="transmembrane region" description="Helical" evidence="1">
    <location>
        <begin position="135"/>
        <end position="155"/>
    </location>
</feature>
<dbReference type="RefSeq" id="WP_073494314.1">
    <property type="nucleotide sequence ID" value="NZ_MPOH02000005.1"/>
</dbReference>
<dbReference type="OrthoDB" id="4333619at2"/>
<accession>A0A1V6MYF1</accession>
<proteinExistence type="predicted"/>
<reference evidence="2 3" key="2">
    <citation type="submission" date="2017-02" db="EMBL/GenBank/DDBJ databases">
        <title>Draft genome sequence of Streptomyces phaeoluteigriseus type strain DSM41896.</title>
        <authorList>
            <person name="Salih T.S."/>
            <person name="Algora Gallardo L."/>
            <person name="Melo Santos T."/>
            <person name="Filgueira Martinez S."/>
            <person name="Herron P.R."/>
        </authorList>
    </citation>
    <scope>NUCLEOTIDE SEQUENCE [LARGE SCALE GENOMIC DNA]</scope>
    <source>
        <strain evidence="2 3">DSM 41896</strain>
    </source>
</reference>
<gene>
    <name evidence="2" type="ORF">BM536_005325</name>
</gene>
<feature type="transmembrane region" description="Helical" evidence="1">
    <location>
        <begin position="109"/>
        <end position="129"/>
    </location>
</feature>